<evidence type="ECO:0000313" key="5">
    <source>
        <dbReference type="EMBL" id="KAK8105080.1"/>
    </source>
</evidence>
<evidence type="ECO:0000256" key="3">
    <source>
        <dbReference type="PIRNR" id="PIRNR027081"/>
    </source>
</evidence>
<keyword evidence="3" id="KW-0819">tRNA processing</keyword>
<evidence type="ECO:0000256" key="4">
    <source>
        <dbReference type="SAM" id="MobiDB-lite"/>
    </source>
</evidence>
<dbReference type="Pfam" id="PF01868">
    <property type="entry name" value="RNase_P-MRP_p29"/>
    <property type="match status" value="1"/>
</dbReference>
<sequence length="246" mass="27614">MASSNAQPLTQELLARGHSPDSASRIYSDKIQYRPLYLRANSPPPSTNARAARRKARDDKNRKRKSQKPKPLSASQRRKLGFYDIPKHKQQYAVFAPLKQLWIGYMREVLGSNLHTGGLACAAKLCAAEYHGAEVEVTRSSCPSRVGLKGIVVKDSRFAFEIVTPKNERKLVPKEGTMFRLHIPAAEQQQDAPDPTNTDTAVSDADKKDEATTKNGFTFEILGDQFQYRAADRANRKFKAHFLDKL</sequence>
<dbReference type="GO" id="GO:0030677">
    <property type="term" value="C:ribonuclease P complex"/>
    <property type="evidence" value="ECO:0007669"/>
    <property type="project" value="InterPro"/>
</dbReference>
<evidence type="ECO:0000256" key="2">
    <source>
        <dbReference type="ARBA" id="ARBA00006181"/>
    </source>
</evidence>
<feature type="compositionally biased region" description="Polar residues" evidence="4">
    <location>
        <begin position="1"/>
        <end position="10"/>
    </location>
</feature>
<dbReference type="Proteomes" id="UP001392437">
    <property type="component" value="Unassembled WGS sequence"/>
</dbReference>
<evidence type="ECO:0000313" key="6">
    <source>
        <dbReference type="Proteomes" id="UP001392437"/>
    </source>
</evidence>
<protein>
    <recommendedName>
        <fullName evidence="3">Ribonuclease P protein subunit</fullName>
    </recommendedName>
</protein>
<organism evidence="5 6">
    <name type="scientific">Apiospora kogelbergensis</name>
    <dbReference type="NCBI Taxonomy" id="1337665"/>
    <lineage>
        <taxon>Eukaryota</taxon>
        <taxon>Fungi</taxon>
        <taxon>Dikarya</taxon>
        <taxon>Ascomycota</taxon>
        <taxon>Pezizomycotina</taxon>
        <taxon>Sordariomycetes</taxon>
        <taxon>Xylariomycetidae</taxon>
        <taxon>Amphisphaeriales</taxon>
        <taxon>Apiosporaceae</taxon>
        <taxon>Apiospora</taxon>
    </lineage>
</organism>
<dbReference type="InterPro" id="IPR036980">
    <property type="entry name" value="RNase_P/MRP_Rpp29_sf"/>
</dbReference>
<comment type="similarity">
    <text evidence="2">Belongs to the eukaryotic/archaeal RNase P protein component 1 family.</text>
</comment>
<dbReference type="Gene3D" id="2.30.30.210">
    <property type="entry name" value="Ribonuclease P/MRP, subunit p29"/>
    <property type="match status" value="1"/>
</dbReference>
<dbReference type="InterPro" id="IPR002730">
    <property type="entry name" value="Rpp29/RNP1"/>
</dbReference>
<comment type="subcellular location">
    <subcellularLocation>
        <location evidence="1">Nucleus</location>
    </subcellularLocation>
</comment>
<dbReference type="SUPFAM" id="SSF101744">
    <property type="entry name" value="Rof/RNase P subunit-like"/>
    <property type="match status" value="1"/>
</dbReference>
<dbReference type="GO" id="GO:0006364">
    <property type="term" value="P:rRNA processing"/>
    <property type="evidence" value="ECO:0007669"/>
    <property type="project" value="TreeGrafter"/>
</dbReference>
<dbReference type="GO" id="GO:0033204">
    <property type="term" value="F:ribonuclease P RNA binding"/>
    <property type="evidence" value="ECO:0007669"/>
    <property type="project" value="InterPro"/>
</dbReference>
<evidence type="ECO:0000256" key="1">
    <source>
        <dbReference type="ARBA" id="ARBA00004123"/>
    </source>
</evidence>
<dbReference type="AlphaFoldDB" id="A0AAW0QGD5"/>
<reference evidence="5 6" key="1">
    <citation type="submission" date="2023-01" db="EMBL/GenBank/DDBJ databases">
        <title>Analysis of 21 Apiospora genomes using comparative genomics revels a genus with tremendous synthesis potential of carbohydrate active enzymes and secondary metabolites.</title>
        <authorList>
            <person name="Sorensen T."/>
        </authorList>
    </citation>
    <scope>NUCLEOTIDE SEQUENCE [LARGE SCALE GENOMIC DNA]</scope>
    <source>
        <strain evidence="5 6">CBS 117206</strain>
    </source>
</reference>
<dbReference type="GO" id="GO:0000172">
    <property type="term" value="C:ribonuclease MRP complex"/>
    <property type="evidence" value="ECO:0007669"/>
    <property type="project" value="InterPro"/>
</dbReference>
<dbReference type="PANTHER" id="PTHR13348">
    <property type="entry name" value="RIBONUCLEASE P SUBUNIT P29"/>
    <property type="match status" value="1"/>
</dbReference>
<keyword evidence="3" id="KW-0539">Nucleus</keyword>
<feature type="region of interest" description="Disordered" evidence="4">
    <location>
        <begin position="1"/>
        <end position="79"/>
    </location>
</feature>
<dbReference type="EMBL" id="JAQQWP010000008">
    <property type="protein sequence ID" value="KAK8105080.1"/>
    <property type="molecule type" value="Genomic_DNA"/>
</dbReference>
<dbReference type="PIRSF" id="PIRSF027081">
    <property type="entry name" value="RNase_P/MRP_p29_subunit"/>
    <property type="match status" value="1"/>
</dbReference>
<dbReference type="SMART" id="SM00538">
    <property type="entry name" value="POP4"/>
    <property type="match status" value="1"/>
</dbReference>
<proteinExistence type="inferred from homology"/>
<feature type="compositionally biased region" description="Polar residues" evidence="4">
    <location>
        <begin position="187"/>
        <end position="201"/>
    </location>
</feature>
<gene>
    <name evidence="5" type="ORF">PG999_008439</name>
</gene>
<dbReference type="InterPro" id="IPR023534">
    <property type="entry name" value="Rof/RNase_P-like"/>
</dbReference>
<keyword evidence="6" id="KW-1185">Reference proteome</keyword>
<dbReference type="InterPro" id="IPR016848">
    <property type="entry name" value="RNase_P/MRP_Rpp29-subunit"/>
</dbReference>
<name>A0AAW0QGD5_9PEZI</name>
<accession>A0AAW0QGD5</accession>
<comment type="caution">
    <text evidence="5">The sequence shown here is derived from an EMBL/GenBank/DDBJ whole genome shotgun (WGS) entry which is preliminary data.</text>
</comment>
<dbReference type="PANTHER" id="PTHR13348:SF0">
    <property type="entry name" value="RIBONUCLEASE P PROTEIN SUBUNIT P29"/>
    <property type="match status" value="1"/>
</dbReference>
<feature type="region of interest" description="Disordered" evidence="4">
    <location>
        <begin position="185"/>
        <end position="209"/>
    </location>
</feature>
<dbReference type="GO" id="GO:0001682">
    <property type="term" value="P:tRNA 5'-leader removal"/>
    <property type="evidence" value="ECO:0007669"/>
    <property type="project" value="InterPro"/>
</dbReference>
<dbReference type="GO" id="GO:0005634">
    <property type="term" value="C:nucleus"/>
    <property type="evidence" value="ECO:0007669"/>
    <property type="project" value="UniProtKB-SubCell"/>
</dbReference>